<dbReference type="Proteomes" id="UP000253273">
    <property type="component" value="Chromosome"/>
</dbReference>
<reference evidence="2 3" key="1">
    <citation type="submission" date="2018-07" db="EMBL/GenBank/DDBJ databases">
        <title>Genome sequences of Haloplanus sp. CBA1112.</title>
        <authorList>
            <person name="Kim Y.B."/>
            <person name="Roh S.W."/>
        </authorList>
    </citation>
    <scope>NUCLEOTIDE SEQUENCE [LARGE SCALE GENOMIC DNA]</scope>
    <source>
        <strain evidence="2 3">CBA1112</strain>
    </source>
</reference>
<dbReference type="KEGG" id="haj:DU500_00450"/>
<keyword evidence="4" id="KW-1185">Reference proteome</keyword>
<accession>A0A345DYJ7</accession>
<dbReference type="KEGG" id="haq:DU484_17410"/>
<dbReference type="EMBL" id="CP031148">
    <property type="protein sequence ID" value="AXG11490.1"/>
    <property type="molecule type" value="Genomic_DNA"/>
</dbReference>
<dbReference type="SUPFAM" id="SSF48310">
    <property type="entry name" value="Aldehyde ferredoxin oxidoreductase, C-terminal domains"/>
    <property type="match status" value="1"/>
</dbReference>
<dbReference type="GO" id="GO:0009055">
    <property type="term" value="F:electron transfer activity"/>
    <property type="evidence" value="ECO:0007669"/>
    <property type="project" value="InterPro"/>
</dbReference>
<proteinExistence type="predicted"/>
<name>A0A345DYJ7_9EURY</name>
<evidence type="ECO:0000313" key="1">
    <source>
        <dbReference type="EMBL" id="AXG05019.1"/>
    </source>
</evidence>
<evidence type="ECO:0000313" key="3">
    <source>
        <dbReference type="Proteomes" id="UP000252985"/>
    </source>
</evidence>
<dbReference type="EMBL" id="CP031150">
    <property type="protein sequence ID" value="AXG05019.1"/>
    <property type="molecule type" value="Genomic_DNA"/>
</dbReference>
<dbReference type="GO" id="GO:0051536">
    <property type="term" value="F:iron-sulfur cluster binding"/>
    <property type="evidence" value="ECO:0007669"/>
    <property type="project" value="InterPro"/>
</dbReference>
<dbReference type="GO" id="GO:0016625">
    <property type="term" value="F:oxidoreductase activity, acting on the aldehyde or oxo group of donors, iron-sulfur protein as acceptor"/>
    <property type="evidence" value="ECO:0007669"/>
    <property type="project" value="InterPro"/>
</dbReference>
<dbReference type="Proteomes" id="UP000252985">
    <property type="component" value="Chromosome"/>
</dbReference>
<organism evidence="1 4">
    <name type="scientific">Haloplanus rubicundus</name>
    <dbReference type="NCBI Taxonomy" id="1547898"/>
    <lineage>
        <taxon>Archaea</taxon>
        <taxon>Methanobacteriati</taxon>
        <taxon>Methanobacteriota</taxon>
        <taxon>Stenosarchaea group</taxon>
        <taxon>Halobacteria</taxon>
        <taxon>Halobacteriales</taxon>
        <taxon>Haloferacaceae</taxon>
        <taxon>Haloplanus</taxon>
    </lineage>
</organism>
<reference evidence="1 4" key="2">
    <citation type="submission" date="2018-07" db="EMBL/GenBank/DDBJ databases">
        <title>Genome sequences of Haloplanus sp. CBA1113.</title>
        <authorList>
            <person name="Kim Y.B."/>
            <person name="Roh S.W."/>
        </authorList>
    </citation>
    <scope>NUCLEOTIDE SEQUENCE [LARGE SCALE GENOMIC DNA]</scope>
    <source>
        <strain evidence="1 4">CBA1113</strain>
    </source>
</reference>
<sequence>MRRVHGPLLSIDLDERAWRIERDDDALPYALDGLEAALDAYYEYRGWNGDGTVPAARCARLVGRG</sequence>
<dbReference type="GeneID" id="37288794"/>
<dbReference type="RefSeq" id="WP_114584174.1">
    <property type="nucleotide sequence ID" value="NZ_CP031148.1"/>
</dbReference>
<evidence type="ECO:0000313" key="2">
    <source>
        <dbReference type="EMBL" id="AXG11490.1"/>
    </source>
</evidence>
<dbReference type="InterPro" id="IPR036021">
    <property type="entry name" value="Tungsten_al_ferr_oxy-like_C"/>
</dbReference>
<gene>
    <name evidence="2" type="ORF">DU484_17410</name>
    <name evidence="1" type="ORF">DU500_00450</name>
</gene>
<accession>A0A345EH18</accession>
<dbReference type="AlphaFoldDB" id="A0A345DYJ7"/>
<evidence type="ECO:0000313" key="4">
    <source>
        <dbReference type="Proteomes" id="UP000253273"/>
    </source>
</evidence>
<protein>
    <submittedName>
        <fullName evidence="1">Uncharacterized protein</fullName>
    </submittedName>
</protein>